<evidence type="ECO:0000256" key="2">
    <source>
        <dbReference type="ARBA" id="ARBA00006375"/>
    </source>
</evidence>
<keyword evidence="6" id="KW-0999">Mitochondrion inner membrane</keyword>
<dbReference type="InterPro" id="IPR052217">
    <property type="entry name" value="Mito/Peroxisomal_Carrier"/>
</dbReference>
<proteinExistence type="inferred from homology"/>
<evidence type="ECO:0000256" key="7">
    <source>
        <dbReference type="ARBA" id="ARBA00022989"/>
    </source>
</evidence>
<evidence type="ECO:0000256" key="4">
    <source>
        <dbReference type="ARBA" id="ARBA00022692"/>
    </source>
</evidence>
<dbReference type="Proteomes" id="UP000298138">
    <property type="component" value="Unassembled WGS sequence"/>
</dbReference>
<evidence type="ECO:0000313" key="13">
    <source>
        <dbReference type="Proteomes" id="UP000298138"/>
    </source>
</evidence>
<evidence type="ECO:0000256" key="3">
    <source>
        <dbReference type="ARBA" id="ARBA00022448"/>
    </source>
</evidence>
<evidence type="ECO:0000256" key="8">
    <source>
        <dbReference type="ARBA" id="ARBA00023136"/>
    </source>
</evidence>
<evidence type="ECO:0000256" key="5">
    <source>
        <dbReference type="ARBA" id="ARBA00022737"/>
    </source>
</evidence>
<dbReference type="GO" id="GO:0015217">
    <property type="term" value="F:ADP transmembrane transporter activity"/>
    <property type="evidence" value="ECO:0007669"/>
    <property type="project" value="TreeGrafter"/>
</dbReference>
<comment type="similarity">
    <text evidence="2 10">Belongs to the mitochondrial carrier (TC 2.A.29) family.</text>
</comment>
<dbReference type="InParanoid" id="A0A4S2MLI0"/>
<keyword evidence="13" id="KW-1185">Reference proteome</keyword>
<feature type="repeat" description="Solcar" evidence="9">
    <location>
        <begin position="220"/>
        <end position="308"/>
    </location>
</feature>
<feature type="compositionally biased region" description="Basic residues" evidence="11">
    <location>
        <begin position="77"/>
        <end position="93"/>
    </location>
</feature>
<dbReference type="Gene3D" id="1.50.40.10">
    <property type="entry name" value="Mitochondrial carrier domain"/>
    <property type="match status" value="2"/>
</dbReference>
<name>A0A4S2MLI0_9PEZI</name>
<dbReference type="OrthoDB" id="18574at2759"/>
<dbReference type="SUPFAM" id="SSF103506">
    <property type="entry name" value="Mitochondrial carrier"/>
    <property type="match status" value="1"/>
</dbReference>
<feature type="compositionally biased region" description="Low complexity" evidence="11">
    <location>
        <begin position="101"/>
        <end position="112"/>
    </location>
</feature>
<dbReference type="GO" id="GO:0016020">
    <property type="term" value="C:membrane"/>
    <property type="evidence" value="ECO:0007669"/>
    <property type="project" value="UniProtKB-SubCell"/>
</dbReference>
<protein>
    <submittedName>
        <fullName evidence="12">Mitochondrial carrier</fullName>
    </submittedName>
</protein>
<gene>
    <name evidence="12" type="ORF">EX30DRAFT_323023</name>
</gene>
<accession>A0A4S2MLI0</accession>
<feature type="non-terminal residue" evidence="12">
    <location>
        <position position="429"/>
    </location>
</feature>
<keyword evidence="6" id="KW-0496">Mitochondrion</keyword>
<dbReference type="InterPro" id="IPR023395">
    <property type="entry name" value="MCP_dom_sf"/>
</dbReference>
<evidence type="ECO:0000256" key="11">
    <source>
        <dbReference type="SAM" id="MobiDB-lite"/>
    </source>
</evidence>
<dbReference type="InterPro" id="IPR018108">
    <property type="entry name" value="MCP_transmembrane"/>
</dbReference>
<feature type="repeat" description="Solcar" evidence="9">
    <location>
        <begin position="40"/>
        <end position="206"/>
    </location>
</feature>
<keyword evidence="4 9" id="KW-0812">Transmembrane</keyword>
<dbReference type="Pfam" id="PF00153">
    <property type="entry name" value="Mito_carr"/>
    <property type="match status" value="4"/>
</dbReference>
<evidence type="ECO:0000256" key="1">
    <source>
        <dbReference type="ARBA" id="ARBA00004141"/>
    </source>
</evidence>
<dbReference type="AlphaFoldDB" id="A0A4S2MLI0"/>
<dbReference type="PANTHER" id="PTHR45939">
    <property type="entry name" value="PEROXISOMAL MEMBRANE PROTEIN PMP34-RELATED"/>
    <property type="match status" value="1"/>
</dbReference>
<dbReference type="EMBL" id="ML220147">
    <property type="protein sequence ID" value="TGZ77916.1"/>
    <property type="molecule type" value="Genomic_DNA"/>
</dbReference>
<feature type="compositionally biased region" description="Basic residues" evidence="11">
    <location>
        <begin position="121"/>
        <end position="130"/>
    </location>
</feature>
<dbReference type="STRING" id="341454.A0A4S2MLI0"/>
<dbReference type="PANTHER" id="PTHR45939:SF2">
    <property type="entry name" value="CARRIER PROTEIN, PUTATIVE (AFU_ORTHOLOGUE AFUA_2G13870)-RELATED"/>
    <property type="match status" value="1"/>
</dbReference>
<keyword evidence="8 9" id="KW-0472">Membrane</keyword>
<evidence type="ECO:0000256" key="10">
    <source>
        <dbReference type="RuleBase" id="RU000488"/>
    </source>
</evidence>
<evidence type="ECO:0000256" key="9">
    <source>
        <dbReference type="PROSITE-ProRule" id="PRU00282"/>
    </source>
</evidence>
<comment type="subcellular location">
    <subcellularLocation>
        <location evidence="1">Membrane</location>
        <topology evidence="1">Multi-pass membrane protein</topology>
    </subcellularLocation>
</comment>
<sequence length="429" mass="48568">MVQFNNELDEYDYYYHREVITSVNPLTPDHKDPLPHPPHLPTPVHAFSGAGGAALANFITYPLDLIQTRLQVQKQVQSHRRKMKRDRHRLQKGKQRDLSHSRSSTSSTSSVDSDSDDGVKVRRRGRRRTRASTATEKHDSSDTGYMSAWELEYEQDETYDGVLDAAGKIFDKEGLGGLYRGVGWDTLGTVSGNLWYFLVYHLLRRQRMNILGPQHKHKPLPIAEELTIGIMSAALSRFVSSPLSNIVARKQTSAMLYPHTRPPSIFDIYHDIMRENGVTGFWAGYTASFWLTLNPSLTFLLYETAKPHVREKNHGKLDGVESFFLAALCKAVATTVTYPLNVARARLQLEGTGKELDMEEMFHEPNKIVKAKGLVDMLLYIVKKEGLSALYVGLGAELVKGFFTHGITMLAKEAVHKSILRLYYYILDL</sequence>
<keyword evidence="7" id="KW-1133">Transmembrane helix</keyword>
<keyword evidence="5" id="KW-0677">Repeat</keyword>
<organism evidence="12 13">
    <name type="scientific">Ascodesmis nigricans</name>
    <dbReference type="NCBI Taxonomy" id="341454"/>
    <lineage>
        <taxon>Eukaryota</taxon>
        <taxon>Fungi</taxon>
        <taxon>Dikarya</taxon>
        <taxon>Ascomycota</taxon>
        <taxon>Pezizomycotina</taxon>
        <taxon>Pezizomycetes</taxon>
        <taxon>Pezizales</taxon>
        <taxon>Ascodesmidaceae</taxon>
        <taxon>Ascodesmis</taxon>
    </lineage>
</organism>
<feature type="region of interest" description="Disordered" evidence="11">
    <location>
        <begin position="74"/>
        <end position="141"/>
    </location>
</feature>
<evidence type="ECO:0000313" key="12">
    <source>
        <dbReference type="EMBL" id="TGZ77916.1"/>
    </source>
</evidence>
<evidence type="ECO:0000256" key="6">
    <source>
        <dbReference type="ARBA" id="ARBA00022792"/>
    </source>
</evidence>
<feature type="repeat" description="Solcar" evidence="9">
    <location>
        <begin position="317"/>
        <end position="418"/>
    </location>
</feature>
<keyword evidence="3 10" id="KW-0813">Transport</keyword>
<dbReference type="PROSITE" id="PS50920">
    <property type="entry name" value="SOLCAR"/>
    <property type="match status" value="3"/>
</dbReference>
<feature type="region of interest" description="Disordered" evidence="11">
    <location>
        <begin position="26"/>
        <end position="45"/>
    </location>
</feature>
<reference evidence="12 13" key="1">
    <citation type="submission" date="2019-04" db="EMBL/GenBank/DDBJ databases">
        <title>Comparative genomics and transcriptomics to analyze fruiting body development in filamentous ascomycetes.</title>
        <authorList>
            <consortium name="DOE Joint Genome Institute"/>
            <person name="Lutkenhaus R."/>
            <person name="Traeger S."/>
            <person name="Breuer J."/>
            <person name="Kuo A."/>
            <person name="Lipzen A."/>
            <person name="Pangilinan J."/>
            <person name="Dilworth D."/>
            <person name="Sandor L."/>
            <person name="Poggeler S."/>
            <person name="Barry K."/>
            <person name="Grigoriev I.V."/>
            <person name="Nowrousian M."/>
        </authorList>
    </citation>
    <scope>NUCLEOTIDE SEQUENCE [LARGE SCALE GENOMIC DNA]</scope>
    <source>
        <strain evidence="12 13">CBS 389.68</strain>
    </source>
</reference>